<sequence>MDSHDIPQGFDPVSSRLRNHRNSNEPYNPRFRDEFMDSNAPPVGSNSYCGSKNNSTHKCKIIHSRFVNDFGDLFAFSNCFKAVHSNALIPQLNSNSSRKMTSGNKRGVFQTTASHTCR</sequence>
<name>A0AC35TVF1_9BILA</name>
<dbReference type="WBParaSite" id="RSKR_0000457100.1">
    <property type="protein sequence ID" value="RSKR_0000457100.1"/>
    <property type="gene ID" value="RSKR_0000457100"/>
</dbReference>
<evidence type="ECO:0000313" key="2">
    <source>
        <dbReference type="WBParaSite" id="RSKR_0000457100.1"/>
    </source>
</evidence>
<evidence type="ECO:0000313" key="1">
    <source>
        <dbReference type="Proteomes" id="UP000095286"/>
    </source>
</evidence>
<organism evidence="1 2">
    <name type="scientific">Rhabditophanes sp. KR3021</name>
    <dbReference type="NCBI Taxonomy" id="114890"/>
    <lineage>
        <taxon>Eukaryota</taxon>
        <taxon>Metazoa</taxon>
        <taxon>Ecdysozoa</taxon>
        <taxon>Nematoda</taxon>
        <taxon>Chromadorea</taxon>
        <taxon>Rhabditida</taxon>
        <taxon>Tylenchina</taxon>
        <taxon>Panagrolaimomorpha</taxon>
        <taxon>Strongyloidoidea</taxon>
        <taxon>Alloionematidae</taxon>
        <taxon>Rhabditophanes</taxon>
    </lineage>
</organism>
<proteinExistence type="predicted"/>
<dbReference type="Proteomes" id="UP000095286">
    <property type="component" value="Unplaced"/>
</dbReference>
<accession>A0AC35TVF1</accession>
<reference evidence="2" key="1">
    <citation type="submission" date="2016-11" db="UniProtKB">
        <authorList>
            <consortium name="WormBaseParasite"/>
        </authorList>
    </citation>
    <scope>IDENTIFICATION</scope>
    <source>
        <strain evidence="2">KR3021</strain>
    </source>
</reference>
<protein>
    <submittedName>
        <fullName evidence="2">Ovule protein</fullName>
    </submittedName>
</protein>